<dbReference type="EMBL" id="FWXT01000001">
    <property type="protein sequence ID" value="SMC57553.1"/>
    <property type="molecule type" value="Genomic_DNA"/>
</dbReference>
<gene>
    <name evidence="2" type="ORF">SAMN04488524_1282</name>
</gene>
<dbReference type="Gene3D" id="3.40.50.880">
    <property type="match status" value="1"/>
</dbReference>
<dbReference type="InterPro" id="IPR029062">
    <property type="entry name" value="Class_I_gatase-like"/>
</dbReference>
<dbReference type="OrthoDB" id="9816308at2"/>
<organism evidence="2 3">
    <name type="scientific">Pedobacter africanus</name>
    <dbReference type="NCBI Taxonomy" id="151894"/>
    <lineage>
        <taxon>Bacteria</taxon>
        <taxon>Pseudomonadati</taxon>
        <taxon>Bacteroidota</taxon>
        <taxon>Sphingobacteriia</taxon>
        <taxon>Sphingobacteriales</taxon>
        <taxon>Sphingobacteriaceae</taxon>
        <taxon>Pedobacter</taxon>
    </lineage>
</organism>
<proteinExistence type="predicted"/>
<dbReference type="RefSeq" id="WP_084237535.1">
    <property type="nucleotide sequence ID" value="NZ_FWXT01000001.1"/>
</dbReference>
<sequence>MSNTFARCLAVAFLALIFTLPVTAKKKRILVFSKTAGFYHKSIPAGIAAIQQLGKENDFEVDTTKNAALFTLKNLKKYAAVVFLSTTGDVFNEEQQTAFEQYIKAGGGYAGIHAATDTEYDWPWYGKLAGAWFISHPAQQVATLNVINTKTIATKHLPETWKRKDEWYNFKAINPDLKVLIKIDESSYKGGVNGDNHPMSWYHDFDGGRSFYTALGHVEESYTDSLFLKHILGGIQYAMGVKKMETTP</sequence>
<dbReference type="Proteomes" id="UP000192756">
    <property type="component" value="Unassembled WGS sequence"/>
</dbReference>
<dbReference type="AlphaFoldDB" id="A0A1W2AAE5"/>
<evidence type="ECO:0000313" key="3">
    <source>
        <dbReference type="Proteomes" id="UP000192756"/>
    </source>
</evidence>
<dbReference type="PANTHER" id="PTHR40469">
    <property type="entry name" value="SECRETED GLYCOSYL HYDROLASE"/>
    <property type="match status" value="1"/>
</dbReference>
<keyword evidence="3" id="KW-1185">Reference proteome</keyword>
<evidence type="ECO:0000313" key="2">
    <source>
        <dbReference type="EMBL" id="SMC57553.1"/>
    </source>
</evidence>
<dbReference type="InterPro" id="IPR029010">
    <property type="entry name" value="ThuA-like"/>
</dbReference>
<dbReference type="Pfam" id="PF06283">
    <property type="entry name" value="ThuA"/>
    <property type="match status" value="1"/>
</dbReference>
<accession>A0A1W2AAE5</accession>
<feature type="domain" description="ThuA-like" evidence="1">
    <location>
        <begin position="28"/>
        <end position="238"/>
    </location>
</feature>
<dbReference type="STRING" id="151894.SAMN04488524_1282"/>
<dbReference type="PANTHER" id="PTHR40469:SF2">
    <property type="entry name" value="GALACTOSE-BINDING DOMAIN-LIKE SUPERFAMILY PROTEIN"/>
    <property type="match status" value="1"/>
</dbReference>
<reference evidence="3" key="1">
    <citation type="submission" date="2017-04" db="EMBL/GenBank/DDBJ databases">
        <authorList>
            <person name="Varghese N."/>
            <person name="Submissions S."/>
        </authorList>
    </citation>
    <scope>NUCLEOTIDE SEQUENCE [LARGE SCALE GENOMIC DNA]</scope>
    <source>
        <strain evidence="3">DSM 12126</strain>
    </source>
</reference>
<name>A0A1W2AAE5_9SPHI</name>
<dbReference type="SUPFAM" id="SSF52317">
    <property type="entry name" value="Class I glutamine amidotransferase-like"/>
    <property type="match status" value="1"/>
</dbReference>
<protein>
    <recommendedName>
        <fullName evidence="1">ThuA-like domain-containing protein</fullName>
    </recommendedName>
</protein>
<evidence type="ECO:0000259" key="1">
    <source>
        <dbReference type="Pfam" id="PF06283"/>
    </source>
</evidence>